<feature type="compositionally biased region" description="Low complexity" evidence="1">
    <location>
        <begin position="345"/>
        <end position="372"/>
    </location>
</feature>
<dbReference type="OrthoDB" id="630895at2759"/>
<dbReference type="Proteomes" id="UP000078512">
    <property type="component" value="Unassembled WGS sequence"/>
</dbReference>
<evidence type="ECO:0000313" key="2">
    <source>
        <dbReference type="EMBL" id="OAQ28757.1"/>
    </source>
</evidence>
<evidence type="ECO:0008006" key="4">
    <source>
        <dbReference type="Google" id="ProtNLM"/>
    </source>
</evidence>
<feature type="compositionally biased region" description="Polar residues" evidence="1">
    <location>
        <begin position="497"/>
        <end position="527"/>
    </location>
</feature>
<feature type="compositionally biased region" description="Low complexity" evidence="1">
    <location>
        <begin position="204"/>
        <end position="254"/>
    </location>
</feature>
<feature type="compositionally biased region" description="Basic and acidic residues" evidence="1">
    <location>
        <begin position="482"/>
        <end position="494"/>
    </location>
</feature>
<proteinExistence type="predicted"/>
<feature type="region of interest" description="Disordered" evidence="1">
    <location>
        <begin position="468"/>
        <end position="550"/>
    </location>
</feature>
<feature type="compositionally biased region" description="Low complexity" evidence="1">
    <location>
        <begin position="528"/>
        <end position="539"/>
    </location>
</feature>
<feature type="region of interest" description="Disordered" evidence="1">
    <location>
        <begin position="730"/>
        <end position="749"/>
    </location>
</feature>
<evidence type="ECO:0000256" key="1">
    <source>
        <dbReference type="SAM" id="MobiDB-lite"/>
    </source>
</evidence>
<dbReference type="EMBL" id="KV442046">
    <property type="protein sequence ID" value="OAQ28757.1"/>
    <property type="molecule type" value="Genomic_DNA"/>
</dbReference>
<keyword evidence="3" id="KW-1185">Reference proteome</keyword>
<feature type="compositionally biased region" description="Polar residues" evidence="1">
    <location>
        <begin position="468"/>
        <end position="480"/>
    </location>
</feature>
<gene>
    <name evidence="2" type="ORF">K457DRAFT_138500</name>
</gene>
<feature type="region of interest" description="Disordered" evidence="1">
    <location>
        <begin position="859"/>
        <end position="882"/>
    </location>
</feature>
<evidence type="ECO:0000313" key="3">
    <source>
        <dbReference type="Proteomes" id="UP000078512"/>
    </source>
</evidence>
<organism evidence="2 3">
    <name type="scientific">Linnemannia elongata AG-77</name>
    <dbReference type="NCBI Taxonomy" id="1314771"/>
    <lineage>
        <taxon>Eukaryota</taxon>
        <taxon>Fungi</taxon>
        <taxon>Fungi incertae sedis</taxon>
        <taxon>Mucoromycota</taxon>
        <taxon>Mortierellomycotina</taxon>
        <taxon>Mortierellomycetes</taxon>
        <taxon>Mortierellales</taxon>
        <taxon>Mortierellaceae</taxon>
        <taxon>Linnemannia</taxon>
    </lineage>
</organism>
<feature type="compositionally biased region" description="Pro residues" evidence="1">
    <location>
        <begin position="193"/>
        <end position="203"/>
    </location>
</feature>
<accession>A0A197JU01</accession>
<feature type="region of interest" description="Disordered" evidence="1">
    <location>
        <begin position="345"/>
        <end position="380"/>
    </location>
</feature>
<name>A0A197JU01_9FUNG</name>
<reference evidence="2 3" key="1">
    <citation type="submission" date="2016-05" db="EMBL/GenBank/DDBJ databases">
        <title>Genome sequencing reveals origins of a unique bacterial endosymbiosis in the earliest lineages of terrestrial Fungi.</title>
        <authorList>
            <consortium name="DOE Joint Genome Institute"/>
            <person name="Uehling J."/>
            <person name="Gryganskyi A."/>
            <person name="Hameed K."/>
            <person name="Tschaplinski T."/>
            <person name="Misztal P."/>
            <person name="Wu S."/>
            <person name="Desiro A."/>
            <person name="Vande Pol N."/>
            <person name="Du Z.-Y."/>
            <person name="Zienkiewicz A."/>
            <person name="Zienkiewicz K."/>
            <person name="Morin E."/>
            <person name="Tisserant E."/>
            <person name="Splivallo R."/>
            <person name="Hainaut M."/>
            <person name="Henrissat B."/>
            <person name="Ohm R."/>
            <person name="Kuo A."/>
            <person name="Yan J."/>
            <person name="Lipzen A."/>
            <person name="Nolan M."/>
            <person name="Labutti K."/>
            <person name="Barry K."/>
            <person name="Goldstein A."/>
            <person name="Labbe J."/>
            <person name="Schadt C."/>
            <person name="Tuskan G."/>
            <person name="Grigoriev I."/>
            <person name="Martin F."/>
            <person name="Vilgalys R."/>
            <person name="Bonito G."/>
        </authorList>
    </citation>
    <scope>NUCLEOTIDE SEQUENCE [LARGE SCALE GENOMIC DNA]</scope>
    <source>
        <strain evidence="2 3">AG-77</strain>
    </source>
</reference>
<dbReference type="AlphaFoldDB" id="A0A197JU01"/>
<protein>
    <recommendedName>
        <fullName evidence="4">F-box domain-containing protein</fullName>
    </recommendedName>
</protein>
<feature type="compositionally biased region" description="Low complexity" evidence="1">
    <location>
        <begin position="863"/>
        <end position="875"/>
    </location>
</feature>
<sequence length="882" mass="96998">MPTSETTTDLKVSAKAAEPADITHIPHKDKDKNLVSASRLAPEIVLHILSFLDYHNQPSRLGPILTLCKPWARLALELLYEQPVLTLKSLPSFNTTLGLQDRLHNGQSPFWETNIHLDGRKSLGIDYRSLIKRPCRIVGTVAPTKQDLVQLWDLQALLWTVPALAATPVTMMGSPSLSTAVDGSFSSSYSSPPQSPVSPPSSPSPTVRSLPSSPTMAAPTPTIIGEQSSSVATRPTSVSPSPPRRSSSSSPSPSKAVLLRRKKKTLPPPGPVVMMLESTAAFSEIMHEVLREVPGMKLRHLHYRLLPGVPLSDLVGNHLSTLQELVVSRSPTRLDDFMTIARLLSGNDHNNNSGDDTSDTNSSSQQQEQQQHQHSRRSHIHKLALDRCQGAGMTALTELVRACGSRLRTLEFRQHTVIRPAGGDLAQFPLDAPGDWNAQEISQEAFEKELAENPSMSTCEQGQACRQCGSSADVNNTSNHGKAHETREDDRLEESIENLSIASATQATTNNGTVPSTTGSIQPTPDHQQLSQQQQQQQQGAGIPPVGVDPETRMDLAMLMVSELCPRLTRLRLQNMTWLSDNSLSGFRPTFDHLHRSNKEDDGLAQQQHCGLKEIELLDSYYASQVTIEGLLELCGPNLETLVVDRRSCWRTRTGTHVAVVQDTHTQPPGAPTTTLSEQQAGLCAGCMNQERLRRFRNETMSTGDRIISGLLSDMTARTTRGWNSCSIQQQQKQVDEEENGRRQHQRRQPRLSTLMLIEHWVSVQVVKEALCEWSRTLAVVSLRLYKCSNQELEDALVPKKQSVGSGNGHGATALERLELSLPWIAPNETEREFTGLTDKVFEAHAGLTLVEINRRTWKRKASSSFSSSSSSTCAPSPPTSA</sequence>
<feature type="region of interest" description="Disordered" evidence="1">
    <location>
        <begin position="181"/>
        <end position="270"/>
    </location>
</feature>